<dbReference type="GO" id="GO:0016757">
    <property type="term" value="F:glycosyltransferase activity"/>
    <property type="evidence" value="ECO:0007669"/>
    <property type="project" value="UniProtKB-KW"/>
</dbReference>
<proteinExistence type="inferred from homology"/>
<dbReference type="Pfam" id="PF00535">
    <property type="entry name" value="Glycos_transf_2"/>
    <property type="match status" value="1"/>
</dbReference>
<organism evidence="6 7">
    <name type="scientific">Cyclobacterium marinum (strain ATCC 25205 / DSM 745 / LMG 13164 / NCIMB 1802)</name>
    <name type="common">Flectobacillus marinus</name>
    <dbReference type="NCBI Taxonomy" id="880070"/>
    <lineage>
        <taxon>Bacteria</taxon>
        <taxon>Pseudomonadati</taxon>
        <taxon>Bacteroidota</taxon>
        <taxon>Cytophagia</taxon>
        <taxon>Cytophagales</taxon>
        <taxon>Cyclobacteriaceae</taxon>
        <taxon>Cyclobacterium</taxon>
    </lineage>
</organism>
<dbReference type="SUPFAM" id="SSF53448">
    <property type="entry name" value="Nucleotide-diphospho-sugar transferases"/>
    <property type="match status" value="1"/>
</dbReference>
<feature type="domain" description="Glycosyltransferase 2-like" evidence="5">
    <location>
        <begin position="44"/>
        <end position="209"/>
    </location>
</feature>
<gene>
    <name evidence="6" type="ordered locus">Cycma_3239</name>
</gene>
<evidence type="ECO:0000259" key="5">
    <source>
        <dbReference type="Pfam" id="PF00535"/>
    </source>
</evidence>
<evidence type="ECO:0000313" key="6">
    <source>
        <dbReference type="EMBL" id="AEL26967.1"/>
    </source>
</evidence>
<dbReference type="Gene3D" id="3.90.550.10">
    <property type="entry name" value="Spore Coat Polysaccharide Biosynthesis Protein SpsA, Chain A"/>
    <property type="match status" value="1"/>
</dbReference>
<dbReference type="AlphaFoldDB" id="G0J7L4"/>
<evidence type="ECO:0000256" key="1">
    <source>
        <dbReference type="ARBA" id="ARBA00006739"/>
    </source>
</evidence>
<reference evidence="7" key="1">
    <citation type="submission" date="2011-07" db="EMBL/GenBank/DDBJ databases">
        <title>The complete genome of Cyclobacterium marinum DSM 745.</title>
        <authorList>
            <person name="Lucas S."/>
            <person name="Han J."/>
            <person name="Lapidus A."/>
            <person name="Bruce D."/>
            <person name="Goodwin L."/>
            <person name="Pitluck S."/>
            <person name="Peters L."/>
            <person name="Kyrpides N."/>
            <person name="Mavromatis K."/>
            <person name="Ivanova N."/>
            <person name="Ovchinnikova G."/>
            <person name="Chertkov O."/>
            <person name="Detter J.C."/>
            <person name="Tapia R."/>
            <person name="Han C."/>
            <person name="Land M."/>
            <person name="Hauser L."/>
            <person name="Markowitz V."/>
            <person name="Cheng J.-F."/>
            <person name="Hugenholtz P."/>
            <person name="Woyke T."/>
            <person name="Wu D."/>
            <person name="Tindall B."/>
            <person name="Schuetze A."/>
            <person name="Brambilla E."/>
            <person name="Klenk H.-P."/>
            <person name="Eisen J.A."/>
        </authorList>
    </citation>
    <scope>NUCLEOTIDE SEQUENCE [LARGE SCALE GENOMIC DNA]</scope>
    <source>
        <strain evidence="7">ATCC 25205 / DSM 745 / LMG 13164 / NCIMB 1802</strain>
    </source>
</reference>
<dbReference type="KEGG" id="cmr:Cycma_3239"/>
<keyword evidence="3 6" id="KW-0808">Transferase</keyword>
<dbReference type="InterPro" id="IPR001173">
    <property type="entry name" value="Glyco_trans_2-like"/>
</dbReference>
<dbReference type="OrthoDB" id="9805625at2"/>
<dbReference type="eggNOG" id="COG1215">
    <property type="taxonomic scope" value="Bacteria"/>
</dbReference>
<dbReference type="STRING" id="880070.Cycma_3239"/>
<evidence type="ECO:0000256" key="2">
    <source>
        <dbReference type="ARBA" id="ARBA00022676"/>
    </source>
</evidence>
<dbReference type="Proteomes" id="UP000001635">
    <property type="component" value="Chromosome"/>
</dbReference>
<dbReference type="HOGENOM" id="CLU_055604_1_0_10"/>
<evidence type="ECO:0000256" key="3">
    <source>
        <dbReference type="ARBA" id="ARBA00022679"/>
    </source>
</evidence>
<feature type="transmembrane region" description="Helical" evidence="4">
    <location>
        <begin position="278"/>
        <end position="296"/>
    </location>
</feature>
<feature type="transmembrane region" description="Helical" evidence="4">
    <location>
        <begin position="341"/>
        <end position="362"/>
    </location>
</feature>
<dbReference type="EMBL" id="CP002955">
    <property type="protein sequence ID" value="AEL26967.1"/>
    <property type="molecule type" value="Genomic_DNA"/>
</dbReference>
<evidence type="ECO:0000256" key="4">
    <source>
        <dbReference type="SAM" id="Phobius"/>
    </source>
</evidence>
<dbReference type="PANTHER" id="PTHR43630">
    <property type="entry name" value="POLY-BETA-1,6-N-ACETYL-D-GLUCOSAMINE SYNTHASE"/>
    <property type="match status" value="1"/>
</dbReference>
<sequence>MLAIGICYFLLVISYTWGLYLLGKAWQVESPCQSASLPTPTDFSILVPFRNEERKLTALLHNLLVNLPLASKVVFIDDHSEDDGAALVRSFIEAFDVQNWCVEPSKGQGKKAALTTGIEASQAKIILTIDADVSLSKEWLKTMLAPFNKENIQLVAGPVMTYSNAGIFFKFQQIEWASLLLVSNYFFKIGRPLMCSGANLAFRTSAFEAVAGYSGNFHIPSGDDEFLLKKINKRFGPDALVYLNSPSAIVQTEPLASPEDWICQRSRWASKWNVHKEYGHGFTAALLVFFCLIVLASIPLAFVSWKLTCMFLLVWGLKLLAEKAVLSKVLNSFGLIFSNHIWFLSGWIYPIMVLASLPNAILGKYTWKGRKN</sequence>
<comment type="similarity">
    <text evidence="1">Belongs to the glycosyltransferase 2 family.</text>
</comment>
<keyword evidence="2" id="KW-0328">Glycosyltransferase</keyword>
<dbReference type="PANTHER" id="PTHR43630:SF1">
    <property type="entry name" value="POLY-BETA-1,6-N-ACETYL-D-GLUCOSAMINE SYNTHASE"/>
    <property type="match status" value="1"/>
</dbReference>
<evidence type="ECO:0000313" key="7">
    <source>
        <dbReference type="Proteomes" id="UP000001635"/>
    </source>
</evidence>
<dbReference type="InterPro" id="IPR029044">
    <property type="entry name" value="Nucleotide-diphossugar_trans"/>
</dbReference>
<dbReference type="RefSeq" id="WP_014021257.1">
    <property type="nucleotide sequence ID" value="NC_015914.1"/>
</dbReference>
<keyword evidence="4" id="KW-0472">Membrane</keyword>
<accession>G0J7L4</accession>
<name>G0J7L4_CYCMS</name>
<keyword evidence="7" id="KW-1185">Reference proteome</keyword>
<keyword evidence="4" id="KW-0812">Transmembrane</keyword>
<protein>
    <submittedName>
        <fullName evidence="6">Glycosyl transferase family 2</fullName>
    </submittedName>
</protein>
<keyword evidence="4" id="KW-1133">Transmembrane helix</keyword>